<feature type="signal peptide" evidence="1">
    <location>
        <begin position="1"/>
        <end position="23"/>
    </location>
</feature>
<evidence type="ECO:0000313" key="2">
    <source>
        <dbReference type="EMBL" id="KAK4016187.1"/>
    </source>
</evidence>
<protein>
    <submittedName>
        <fullName evidence="2">Uncharacterized protein</fullName>
    </submittedName>
</protein>
<sequence length="69" mass="7724">MQKALGLLIIVDLDVMGAWKSNAIHSPDNENGFEPEKGSTQLEMTFKTFSSTDNDLHLKFRKGKTKANK</sequence>
<dbReference type="EMBL" id="JAOYFB010000005">
    <property type="protein sequence ID" value="KAK4016187.1"/>
    <property type="molecule type" value="Genomic_DNA"/>
</dbReference>
<reference evidence="2 3" key="1">
    <citation type="journal article" date="2023" name="Nucleic Acids Res.">
        <title>The hologenome of Daphnia magna reveals possible DNA methylation and microbiome-mediated evolution of the host genome.</title>
        <authorList>
            <person name="Chaturvedi A."/>
            <person name="Li X."/>
            <person name="Dhandapani V."/>
            <person name="Marshall H."/>
            <person name="Kissane S."/>
            <person name="Cuenca-Cambronero M."/>
            <person name="Asole G."/>
            <person name="Calvet F."/>
            <person name="Ruiz-Romero M."/>
            <person name="Marangio P."/>
            <person name="Guigo R."/>
            <person name="Rago D."/>
            <person name="Mirbahai L."/>
            <person name="Eastwood N."/>
            <person name="Colbourne J.K."/>
            <person name="Zhou J."/>
            <person name="Mallon E."/>
            <person name="Orsini L."/>
        </authorList>
    </citation>
    <scope>NUCLEOTIDE SEQUENCE [LARGE SCALE GENOMIC DNA]</scope>
    <source>
        <strain evidence="2">LRV0_1</strain>
    </source>
</reference>
<proteinExistence type="predicted"/>
<gene>
    <name evidence="2" type="ORF">OUZ56_031143</name>
</gene>
<evidence type="ECO:0000256" key="1">
    <source>
        <dbReference type="SAM" id="SignalP"/>
    </source>
</evidence>
<accession>A0ABQ9ZTD7</accession>
<dbReference type="Proteomes" id="UP001234178">
    <property type="component" value="Unassembled WGS sequence"/>
</dbReference>
<organism evidence="2 3">
    <name type="scientific">Daphnia magna</name>
    <dbReference type="NCBI Taxonomy" id="35525"/>
    <lineage>
        <taxon>Eukaryota</taxon>
        <taxon>Metazoa</taxon>
        <taxon>Ecdysozoa</taxon>
        <taxon>Arthropoda</taxon>
        <taxon>Crustacea</taxon>
        <taxon>Branchiopoda</taxon>
        <taxon>Diplostraca</taxon>
        <taxon>Cladocera</taxon>
        <taxon>Anomopoda</taxon>
        <taxon>Daphniidae</taxon>
        <taxon>Daphnia</taxon>
    </lineage>
</organism>
<keyword evidence="1" id="KW-0732">Signal</keyword>
<keyword evidence="3" id="KW-1185">Reference proteome</keyword>
<feature type="chain" id="PRO_5047402809" evidence="1">
    <location>
        <begin position="24"/>
        <end position="69"/>
    </location>
</feature>
<evidence type="ECO:0000313" key="3">
    <source>
        <dbReference type="Proteomes" id="UP001234178"/>
    </source>
</evidence>
<name>A0ABQ9ZTD7_9CRUS</name>
<comment type="caution">
    <text evidence="2">The sequence shown here is derived from an EMBL/GenBank/DDBJ whole genome shotgun (WGS) entry which is preliminary data.</text>
</comment>